<evidence type="ECO:0000256" key="1">
    <source>
        <dbReference type="SAM" id="MobiDB-lite"/>
    </source>
</evidence>
<dbReference type="InterPro" id="IPR003772">
    <property type="entry name" value="YceD"/>
</dbReference>
<dbReference type="Proteomes" id="UP000199225">
    <property type="component" value="Unassembled WGS sequence"/>
</dbReference>
<dbReference type="Pfam" id="PF02620">
    <property type="entry name" value="YceD"/>
    <property type="match status" value="1"/>
</dbReference>
<dbReference type="STRING" id="86666.SAMN04490247_0604"/>
<protein>
    <recommendedName>
        <fullName evidence="4">DUF177 domain-containing protein</fullName>
    </recommendedName>
</protein>
<evidence type="ECO:0000313" key="2">
    <source>
        <dbReference type="EMBL" id="SDJ03838.1"/>
    </source>
</evidence>
<organism evidence="2 3">
    <name type="scientific">Salimicrobium halophilum</name>
    <dbReference type="NCBI Taxonomy" id="86666"/>
    <lineage>
        <taxon>Bacteria</taxon>
        <taxon>Bacillati</taxon>
        <taxon>Bacillota</taxon>
        <taxon>Bacilli</taxon>
        <taxon>Bacillales</taxon>
        <taxon>Bacillaceae</taxon>
        <taxon>Salimicrobium</taxon>
    </lineage>
</organism>
<sequence length="173" mass="19628">MKFPIQKVKQAGEKPFFFEGEVDLSTLEEAKNDIRQISPVEVTGQAEMKGEEIIVSMTIKGEMILPCARTLADVPYAFQIEADEYFNTSQYYTEEDDSEVHPLGGEVLDLTPYIKENVLLEVPYRVFAENPENTPPQEGKGWGVVDEKPQTEEKVDPRLAKLESLLDNEEDNK</sequence>
<evidence type="ECO:0008006" key="4">
    <source>
        <dbReference type="Google" id="ProtNLM"/>
    </source>
</evidence>
<name>A0A1G8QGS5_9BACI</name>
<dbReference type="EMBL" id="FNEV01000001">
    <property type="protein sequence ID" value="SDJ03838.1"/>
    <property type="molecule type" value="Genomic_DNA"/>
</dbReference>
<reference evidence="3" key="1">
    <citation type="submission" date="2016-10" db="EMBL/GenBank/DDBJ databases">
        <authorList>
            <person name="Varghese N."/>
            <person name="Submissions S."/>
        </authorList>
    </citation>
    <scope>NUCLEOTIDE SEQUENCE [LARGE SCALE GENOMIC DNA]</scope>
    <source>
        <strain evidence="3">DSM 4771</strain>
    </source>
</reference>
<feature type="region of interest" description="Disordered" evidence="1">
    <location>
        <begin position="130"/>
        <end position="173"/>
    </location>
</feature>
<dbReference type="OrthoDB" id="9790372at2"/>
<evidence type="ECO:0000313" key="3">
    <source>
        <dbReference type="Proteomes" id="UP000199225"/>
    </source>
</evidence>
<accession>A0A1G8QGS5</accession>
<feature type="compositionally biased region" description="Basic and acidic residues" evidence="1">
    <location>
        <begin position="145"/>
        <end position="161"/>
    </location>
</feature>
<dbReference type="AlphaFoldDB" id="A0A1G8QGS5"/>
<proteinExistence type="predicted"/>
<gene>
    <name evidence="2" type="ORF">SAMN04490247_0604</name>
</gene>
<keyword evidence="3" id="KW-1185">Reference proteome</keyword>